<protein>
    <submittedName>
        <fullName evidence="1">Uncharacterized protein</fullName>
    </submittedName>
</protein>
<dbReference type="AlphaFoldDB" id="X1T2E3"/>
<dbReference type="EMBL" id="BARW01009895">
    <property type="protein sequence ID" value="GAI85546.1"/>
    <property type="molecule type" value="Genomic_DNA"/>
</dbReference>
<comment type="caution">
    <text evidence="1">The sequence shown here is derived from an EMBL/GenBank/DDBJ whole genome shotgun (WGS) entry which is preliminary data.</text>
</comment>
<sequence>MATTYAVINLSDTNAVLFSQVNQSSAQTMRRNLANTQGLLSYQVEPSFITNGSLVPVETLNHEEALALMATPAWSDPIPPVE</sequence>
<accession>X1T2E3</accession>
<gene>
    <name evidence="1" type="ORF">S12H4_19715</name>
</gene>
<proteinExistence type="predicted"/>
<reference evidence="1" key="1">
    <citation type="journal article" date="2014" name="Front. Microbiol.">
        <title>High frequency of phylogenetically diverse reductive dehalogenase-homologous genes in deep subseafloor sedimentary metagenomes.</title>
        <authorList>
            <person name="Kawai M."/>
            <person name="Futagami T."/>
            <person name="Toyoda A."/>
            <person name="Takaki Y."/>
            <person name="Nishi S."/>
            <person name="Hori S."/>
            <person name="Arai W."/>
            <person name="Tsubouchi T."/>
            <person name="Morono Y."/>
            <person name="Uchiyama I."/>
            <person name="Ito T."/>
            <person name="Fujiyama A."/>
            <person name="Inagaki F."/>
            <person name="Takami H."/>
        </authorList>
    </citation>
    <scope>NUCLEOTIDE SEQUENCE</scope>
    <source>
        <strain evidence="1">Expedition CK06-06</strain>
    </source>
</reference>
<name>X1T2E3_9ZZZZ</name>
<organism evidence="1">
    <name type="scientific">marine sediment metagenome</name>
    <dbReference type="NCBI Taxonomy" id="412755"/>
    <lineage>
        <taxon>unclassified sequences</taxon>
        <taxon>metagenomes</taxon>
        <taxon>ecological metagenomes</taxon>
    </lineage>
</organism>
<evidence type="ECO:0000313" key="1">
    <source>
        <dbReference type="EMBL" id="GAI85546.1"/>
    </source>
</evidence>